<evidence type="ECO:0000313" key="6">
    <source>
        <dbReference type="Proteomes" id="UP001218638"/>
    </source>
</evidence>
<evidence type="ECO:0000256" key="1">
    <source>
        <dbReference type="ARBA" id="ARBA00023015"/>
    </source>
</evidence>
<keyword evidence="3" id="KW-0804">Transcription</keyword>
<dbReference type="InterPro" id="IPR009057">
    <property type="entry name" value="Homeodomain-like_sf"/>
</dbReference>
<evidence type="ECO:0000259" key="4">
    <source>
        <dbReference type="PROSITE" id="PS01124"/>
    </source>
</evidence>
<keyword evidence="1" id="KW-0805">Transcription regulation</keyword>
<dbReference type="InterPro" id="IPR046335">
    <property type="entry name" value="LacI/GalR-like_sensor"/>
</dbReference>
<evidence type="ECO:0000256" key="3">
    <source>
        <dbReference type="ARBA" id="ARBA00023163"/>
    </source>
</evidence>
<dbReference type="Proteomes" id="UP001218638">
    <property type="component" value="Chromosome"/>
</dbReference>
<dbReference type="Pfam" id="PF13377">
    <property type="entry name" value="Peripla_BP_3"/>
    <property type="match status" value="1"/>
</dbReference>
<dbReference type="SUPFAM" id="SSF46689">
    <property type="entry name" value="Homeodomain-like"/>
    <property type="match status" value="2"/>
</dbReference>
<dbReference type="GO" id="GO:0000976">
    <property type="term" value="F:transcription cis-regulatory region binding"/>
    <property type="evidence" value="ECO:0007669"/>
    <property type="project" value="TreeGrafter"/>
</dbReference>
<sequence length="388" mass="43664">MRPQVLLVFMMFYEECNAMLRGIAHFERSHRPWQAYIDDEAKAETDPGWIRSKPWSGVISRHTTPAMVKECKLLGIPLVDLSDTEPYEGVPKIRPDNHALGHLGAEHFMERGFRKVGFAGFSNCAWAHERRDGFLEATKLGGVGCEVFEVDYPGDLSPAWDQEQTAILAKWISGLPKPIGVQACNDMRAFQIMAACQEAGILVPEEVAVLGANDDAIRCELSFPPLSSVATDPFQSGYRAAETLHKLMTGEPLESSYVRIDPRGVVSRQSSDVLAVDDRNVAAALSYIREHACSGLTVDEVLKHASASRSQLEKKFRKFFGRSPQAEIRRVQVDRIKQLLVDTDYPLKRIAEFAGFEHTEYMSVVFKRLSRITPGEYRRRHQQNVKRG</sequence>
<dbReference type="SUPFAM" id="SSF53822">
    <property type="entry name" value="Periplasmic binding protein-like I"/>
    <property type="match status" value="1"/>
</dbReference>
<name>A0AAE9ZS67_9BACT</name>
<dbReference type="InterPro" id="IPR028082">
    <property type="entry name" value="Peripla_BP_I"/>
</dbReference>
<organism evidence="5 6">
    <name type="scientific">Synoicihabitans lomoniglobus</name>
    <dbReference type="NCBI Taxonomy" id="2909285"/>
    <lineage>
        <taxon>Bacteria</taxon>
        <taxon>Pseudomonadati</taxon>
        <taxon>Verrucomicrobiota</taxon>
        <taxon>Opitutia</taxon>
        <taxon>Opitutales</taxon>
        <taxon>Opitutaceae</taxon>
        <taxon>Synoicihabitans</taxon>
    </lineage>
</organism>
<dbReference type="AlphaFoldDB" id="A0AAE9ZS67"/>
<keyword evidence="2 5" id="KW-0238">DNA-binding</keyword>
<dbReference type="PANTHER" id="PTHR30146">
    <property type="entry name" value="LACI-RELATED TRANSCRIPTIONAL REPRESSOR"/>
    <property type="match status" value="1"/>
</dbReference>
<accession>A0AAE9ZS67</accession>
<dbReference type="PROSITE" id="PS01124">
    <property type="entry name" value="HTH_ARAC_FAMILY_2"/>
    <property type="match status" value="1"/>
</dbReference>
<dbReference type="GO" id="GO:0003700">
    <property type="term" value="F:DNA-binding transcription factor activity"/>
    <property type="evidence" value="ECO:0007669"/>
    <property type="project" value="InterPro"/>
</dbReference>
<dbReference type="InterPro" id="IPR018060">
    <property type="entry name" value="HTH_AraC"/>
</dbReference>
<dbReference type="RefSeq" id="WP_330928574.1">
    <property type="nucleotide sequence ID" value="NZ_CP119075.1"/>
</dbReference>
<gene>
    <name evidence="5" type="ORF">PXH66_12870</name>
</gene>
<dbReference type="Pfam" id="PF12833">
    <property type="entry name" value="HTH_18"/>
    <property type="match status" value="1"/>
</dbReference>
<reference evidence="5" key="1">
    <citation type="submission" date="2023-03" db="EMBL/GenBank/DDBJ databases">
        <title>Lomoglobus Profundus gen. nov., sp. nov., a novel member of the phylum Verrucomicrobia, isolated from deep-marine sediment of South China Sea.</title>
        <authorList>
            <person name="Ahmad T."/>
            <person name="Ishaq S.E."/>
            <person name="Wang F."/>
        </authorList>
    </citation>
    <scope>NUCLEOTIDE SEQUENCE</scope>
    <source>
        <strain evidence="5">LMO-M01</strain>
    </source>
</reference>
<evidence type="ECO:0000313" key="5">
    <source>
        <dbReference type="EMBL" id="WED63222.1"/>
    </source>
</evidence>
<keyword evidence="6" id="KW-1185">Reference proteome</keyword>
<dbReference type="Gene3D" id="3.40.50.2300">
    <property type="match status" value="2"/>
</dbReference>
<feature type="domain" description="HTH araC/xylS-type" evidence="4">
    <location>
        <begin position="282"/>
        <end position="380"/>
    </location>
</feature>
<dbReference type="EMBL" id="CP119075">
    <property type="protein sequence ID" value="WED63222.1"/>
    <property type="molecule type" value="Genomic_DNA"/>
</dbReference>
<dbReference type="KEGG" id="slom:PXH66_12870"/>
<dbReference type="PANTHER" id="PTHR30146:SF24">
    <property type="entry name" value="XYLOSE OPERON REGULATORY PROTEIN"/>
    <property type="match status" value="1"/>
</dbReference>
<protein>
    <submittedName>
        <fullName evidence="5">DNA-binding transcriptional regulator</fullName>
    </submittedName>
</protein>
<dbReference type="CDD" id="cd01543">
    <property type="entry name" value="PBP1_XylR"/>
    <property type="match status" value="1"/>
</dbReference>
<dbReference type="Gene3D" id="1.10.10.60">
    <property type="entry name" value="Homeodomain-like"/>
    <property type="match status" value="1"/>
</dbReference>
<dbReference type="SMART" id="SM00342">
    <property type="entry name" value="HTH_ARAC"/>
    <property type="match status" value="1"/>
</dbReference>
<evidence type="ECO:0000256" key="2">
    <source>
        <dbReference type="ARBA" id="ARBA00023125"/>
    </source>
</evidence>
<proteinExistence type="predicted"/>